<dbReference type="InterPro" id="IPR032466">
    <property type="entry name" value="Metal_Hydrolase"/>
</dbReference>
<keyword evidence="5" id="KW-1185">Reference proteome</keyword>
<dbReference type="GO" id="GO:0006508">
    <property type="term" value="P:proteolysis"/>
    <property type="evidence" value="ECO:0007669"/>
    <property type="project" value="UniProtKB-KW"/>
</dbReference>
<dbReference type="AlphaFoldDB" id="A0AAN7TBA5"/>
<protein>
    <recommendedName>
        <fullName evidence="2">Dipeptidase</fullName>
        <ecNumber evidence="2">3.4.13.19</ecNumber>
    </recommendedName>
</protein>
<keyword evidence="1 2" id="KW-0224">Dipeptidase</keyword>
<dbReference type="Proteomes" id="UP001309876">
    <property type="component" value="Unassembled WGS sequence"/>
</dbReference>
<comment type="catalytic activity">
    <reaction evidence="2">
        <text>an L-aminoacyl-L-amino acid + H2O = 2 an L-alpha-amino acid</text>
        <dbReference type="Rhea" id="RHEA:48940"/>
        <dbReference type="ChEBI" id="CHEBI:15377"/>
        <dbReference type="ChEBI" id="CHEBI:59869"/>
        <dbReference type="ChEBI" id="CHEBI:77460"/>
        <dbReference type="EC" id="3.4.13.19"/>
    </reaction>
</comment>
<organism evidence="4 5">
    <name type="scientific">Lithohypha guttulata</name>
    <dbReference type="NCBI Taxonomy" id="1690604"/>
    <lineage>
        <taxon>Eukaryota</taxon>
        <taxon>Fungi</taxon>
        <taxon>Dikarya</taxon>
        <taxon>Ascomycota</taxon>
        <taxon>Pezizomycotina</taxon>
        <taxon>Eurotiomycetes</taxon>
        <taxon>Chaetothyriomycetidae</taxon>
        <taxon>Chaetothyriales</taxon>
        <taxon>Trichomeriaceae</taxon>
        <taxon>Lithohypha</taxon>
    </lineage>
</organism>
<dbReference type="PANTHER" id="PTHR10443">
    <property type="entry name" value="MICROSOMAL DIPEPTIDASE"/>
    <property type="match status" value="1"/>
</dbReference>
<comment type="similarity">
    <text evidence="2">Belongs to the metallo-dependent hydrolases superfamily. Peptidase M19 family.</text>
</comment>
<feature type="compositionally biased region" description="Low complexity" evidence="3">
    <location>
        <begin position="112"/>
        <end position="127"/>
    </location>
</feature>
<dbReference type="Gene3D" id="3.20.20.140">
    <property type="entry name" value="Metal-dependent hydrolases"/>
    <property type="match status" value="1"/>
</dbReference>
<keyword evidence="2" id="KW-0378">Hydrolase</keyword>
<gene>
    <name evidence="4" type="ORF">LTR05_000588</name>
</gene>
<evidence type="ECO:0000256" key="3">
    <source>
        <dbReference type="SAM" id="MobiDB-lite"/>
    </source>
</evidence>
<dbReference type="PANTHER" id="PTHR10443:SF12">
    <property type="entry name" value="DIPEPTIDASE"/>
    <property type="match status" value="1"/>
</dbReference>
<dbReference type="InterPro" id="IPR008257">
    <property type="entry name" value="Pept_M19"/>
</dbReference>
<dbReference type="Pfam" id="PF01244">
    <property type="entry name" value="Peptidase_M19"/>
    <property type="match status" value="1"/>
</dbReference>
<feature type="region of interest" description="Disordered" evidence="3">
    <location>
        <begin position="107"/>
        <end position="138"/>
    </location>
</feature>
<dbReference type="EMBL" id="JAVRRJ010000001">
    <property type="protein sequence ID" value="KAK5090416.1"/>
    <property type="molecule type" value="Genomic_DNA"/>
</dbReference>
<dbReference type="EC" id="3.4.13.19" evidence="2"/>
<dbReference type="GO" id="GO:0046872">
    <property type="term" value="F:metal ion binding"/>
    <property type="evidence" value="ECO:0007669"/>
    <property type="project" value="UniProtKB-UniRule"/>
</dbReference>
<keyword evidence="2" id="KW-0645">Protease</keyword>
<evidence type="ECO:0000313" key="4">
    <source>
        <dbReference type="EMBL" id="KAK5090416.1"/>
    </source>
</evidence>
<name>A0AAN7TBA5_9EURO</name>
<keyword evidence="2" id="KW-0862">Zinc</keyword>
<comment type="caution">
    <text evidence="4">The sequence shown here is derived from an EMBL/GenBank/DDBJ whole genome shotgun (WGS) entry which is preliminary data.</text>
</comment>
<sequence>MPSETDPLLPAYAPAPEISYQHRLLPYSSEISYGSAIPTGDSSALTPKSWKSQDELQYDYAGNGLEESEDDTSSTFESGMAKVFRTVLGVIFLAAVFAVSVSVLQGGDRQPHSTWPPSATPSSTSRPHPAPSPPARRTVRERVQDILTSTPLIDGHNDLAIFIRGKYKNNIFGSEFRKDFENGGMPMNVDLPRMRAGKVGGAFWSAFVVCPVNASYDMSDENYASAAAHTTEQIDLLNNLQKQYPQDFTSATNLSSGDESGRVNMLAQWHDTKSFFGPISIEGLHQVLPSAPMSMLRSYYALGVRMATLTWNCHNAFADAALVMNDFRTPPHVVNDILRPKEGAVTKRGLGVIQEMNRLGMIVDISHTSYWTQKAVLSTDKRISQAPVVFSHSSAYSICPHPRNVRDDILDLVPKSKSLVMVNFSPEFISCVSSNNNTLKNEPHFSLPTFVIKNNTLHQVARHITYIGGRIGYDYVGLGSDYDGMGDLTPQGLDGVDKFPDLVAELLTMGVSDENVKKVVGGNILRVWKDVDEVSARMKKEGVLPGLDDGSGY</sequence>
<reference evidence="4 5" key="1">
    <citation type="submission" date="2023-08" db="EMBL/GenBank/DDBJ databases">
        <title>Black Yeasts Isolated from many extreme environments.</title>
        <authorList>
            <person name="Coleine C."/>
            <person name="Stajich J.E."/>
            <person name="Selbmann L."/>
        </authorList>
    </citation>
    <scope>NUCLEOTIDE SEQUENCE [LARGE SCALE GENOMIC DNA]</scope>
    <source>
        <strain evidence="4 5">CCFEE 5910</strain>
    </source>
</reference>
<dbReference type="SUPFAM" id="SSF51556">
    <property type="entry name" value="Metallo-dependent hydrolases"/>
    <property type="match status" value="1"/>
</dbReference>
<comment type="cofactor">
    <cofactor evidence="2">
        <name>Zn(2+)</name>
        <dbReference type="ChEBI" id="CHEBI:29105"/>
    </cofactor>
</comment>
<dbReference type="GO" id="GO:0070573">
    <property type="term" value="F:metallodipeptidase activity"/>
    <property type="evidence" value="ECO:0007669"/>
    <property type="project" value="InterPro"/>
</dbReference>
<accession>A0AAN7TBA5</accession>
<dbReference type="CDD" id="cd01301">
    <property type="entry name" value="rDP_like"/>
    <property type="match status" value="1"/>
</dbReference>
<keyword evidence="2" id="KW-0479">Metal-binding</keyword>
<evidence type="ECO:0000313" key="5">
    <source>
        <dbReference type="Proteomes" id="UP001309876"/>
    </source>
</evidence>
<proteinExistence type="inferred from homology"/>
<keyword evidence="2" id="KW-0482">Metalloprotease</keyword>
<dbReference type="PROSITE" id="PS51365">
    <property type="entry name" value="RENAL_DIPEPTIDASE_2"/>
    <property type="match status" value="1"/>
</dbReference>
<evidence type="ECO:0000256" key="1">
    <source>
        <dbReference type="ARBA" id="ARBA00022997"/>
    </source>
</evidence>
<evidence type="ECO:0000256" key="2">
    <source>
        <dbReference type="RuleBase" id="RU341113"/>
    </source>
</evidence>